<protein>
    <recommendedName>
        <fullName evidence="4">AB hydrolase-1 domain-containing protein</fullName>
    </recommendedName>
</protein>
<name>A0A0N1I0G5_LEPSE</name>
<accession>A0A0N1I0G5</accession>
<keyword evidence="3" id="KW-1133">Transmembrane helix</keyword>
<organism evidence="5 6">
    <name type="scientific">Leptomonas seymouri</name>
    <dbReference type="NCBI Taxonomy" id="5684"/>
    <lineage>
        <taxon>Eukaryota</taxon>
        <taxon>Discoba</taxon>
        <taxon>Euglenozoa</taxon>
        <taxon>Kinetoplastea</taxon>
        <taxon>Metakinetoplastina</taxon>
        <taxon>Trypanosomatida</taxon>
        <taxon>Trypanosomatidae</taxon>
        <taxon>Leishmaniinae</taxon>
        <taxon>Leptomonas</taxon>
    </lineage>
</organism>
<gene>
    <name evidence="5" type="ORF">ABL78_1552</name>
</gene>
<dbReference type="Gene3D" id="3.40.50.1820">
    <property type="entry name" value="alpha/beta hydrolase"/>
    <property type="match status" value="1"/>
</dbReference>
<feature type="region of interest" description="Disordered" evidence="2">
    <location>
        <begin position="486"/>
        <end position="506"/>
    </location>
</feature>
<feature type="transmembrane region" description="Helical" evidence="3">
    <location>
        <begin position="141"/>
        <end position="158"/>
    </location>
</feature>
<feature type="repeat" description="ANK" evidence="1">
    <location>
        <begin position="43"/>
        <end position="67"/>
    </location>
</feature>
<dbReference type="PROSITE" id="PS50297">
    <property type="entry name" value="ANK_REP_REGION"/>
    <property type="match status" value="1"/>
</dbReference>
<dbReference type="OMA" id="WERHLPF"/>
<evidence type="ECO:0000256" key="2">
    <source>
        <dbReference type="SAM" id="MobiDB-lite"/>
    </source>
</evidence>
<dbReference type="InterPro" id="IPR002110">
    <property type="entry name" value="Ankyrin_rpt"/>
</dbReference>
<dbReference type="InterPro" id="IPR036770">
    <property type="entry name" value="Ankyrin_rpt-contain_sf"/>
</dbReference>
<dbReference type="PANTHER" id="PTHR43358">
    <property type="entry name" value="ALPHA/BETA-HYDROLASE"/>
    <property type="match status" value="1"/>
</dbReference>
<keyword evidence="3" id="KW-0472">Membrane</keyword>
<dbReference type="InterPro" id="IPR052920">
    <property type="entry name" value="DNA-binding_regulatory"/>
</dbReference>
<dbReference type="Pfam" id="PF12796">
    <property type="entry name" value="Ank_2"/>
    <property type="match status" value="1"/>
</dbReference>
<keyword evidence="3" id="KW-0812">Transmembrane</keyword>
<feature type="compositionally biased region" description="Basic and acidic residues" evidence="2">
    <location>
        <begin position="489"/>
        <end position="506"/>
    </location>
</feature>
<keyword evidence="1" id="KW-0040">ANK repeat</keyword>
<proteinExistence type="predicted"/>
<dbReference type="AlphaFoldDB" id="A0A0N1I0G5"/>
<dbReference type="PANTHER" id="PTHR43358:SF4">
    <property type="entry name" value="ALPHA_BETA HYDROLASE FOLD-1 DOMAIN-CONTAINING PROTEIN"/>
    <property type="match status" value="1"/>
</dbReference>
<comment type="caution">
    <text evidence="5">The sequence shown here is derived from an EMBL/GenBank/DDBJ whole genome shotgun (WGS) entry which is preliminary data.</text>
</comment>
<sequence>METHDRKWSAMDRIRDAVKVSDLPSIIKIVMKNKMNIKNPDAQGRTALHYACLNNNRVLVSYLISRGDIDEELKDKDGFTALELVPEEARSEMRLLFSKKNAKRQTREHQHSKKDEEAKAELMEEDLRESDQVSPATMRKILFSLVLPLLVLIFYNGFVFAMQFIVLTVGFYYVALAYFVSEVAIRPPWYHHHPGATKLTMANCPDYWQGWIYDPKTDFGLDYEDVQFGSTDGYTLRGWYVPPMQGNAREMGIVLVHGGGRDRRTWERHLPFLHTAGYGCLMFDFREAGLSSGKMRGFTFGMKERFDVIAACDFMQSKYGYKRICAMGTSVGGSSVIMAAAIDRHIDVVIAENAITTSAMLLDHQMVMVLSGYFAQKAYSKLLFKWFRRCAMFWLNWRIGNKPSKHCQALHCIAKIAPRPVLLMHGTSDTIVPIKHSEILFEAAQEPKEFYISEGAFHCGLYNTHPEDYEATVLGFLEKYGTASPELQEDAKGEKADAAVEKKKER</sequence>
<dbReference type="Proteomes" id="UP000038009">
    <property type="component" value="Unassembled WGS sequence"/>
</dbReference>
<dbReference type="SMART" id="SM00248">
    <property type="entry name" value="ANK"/>
    <property type="match status" value="1"/>
</dbReference>
<dbReference type="SUPFAM" id="SSF48403">
    <property type="entry name" value="Ankyrin repeat"/>
    <property type="match status" value="1"/>
</dbReference>
<evidence type="ECO:0000313" key="6">
    <source>
        <dbReference type="Proteomes" id="UP000038009"/>
    </source>
</evidence>
<dbReference type="SUPFAM" id="SSF53474">
    <property type="entry name" value="alpha/beta-Hydrolases"/>
    <property type="match status" value="1"/>
</dbReference>
<dbReference type="InterPro" id="IPR029058">
    <property type="entry name" value="AB_hydrolase_fold"/>
</dbReference>
<dbReference type="OrthoDB" id="2498029at2759"/>
<dbReference type="EMBL" id="LJSK01000026">
    <property type="protein sequence ID" value="KPI89323.1"/>
    <property type="molecule type" value="Genomic_DNA"/>
</dbReference>
<dbReference type="Gene3D" id="1.25.40.20">
    <property type="entry name" value="Ankyrin repeat-containing domain"/>
    <property type="match status" value="1"/>
</dbReference>
<evidence type="ECO:0000313" key="5">
    <source>
        <dbReference type="EMBL" id="KPI89323.1"/>
    </source>
</evidence>
<dbReference type="VEuPathDB" id="TriTrypDB:Lsey_0026_0190"/>
<reference evidence="5 6" key="1">
    <citation type="journal article" date="2015" name="PLoS Pathog.">
        <title>Leptomonas seymouri: Adaptations to the Dixenous Life Cycle Analyzed by Genome Sequencing, Transcriptome Profiling and Co-infection with Leishmania donovani.</title>
        <authorList>
            <person name="Kraeva N."/>
            <person name="Butenko A."/>
            <person name="Hlavacova J."/>
            <person name="Kostygov A."/>
            <person name="Myskova J."/>
            <person name="Grybchuk D."/>
            <person name="Lestinova T."/>
            <person name="Votypka J."/>
            <person name="Volf P."/>
            <person name="Opperdoes F."/>
            <person name="Flegontov P."/>
            <person name="Lukes J."/>
            <person name="Yurchenko V."/>
        </authorList>
    </citation>
    <scope>NUCLEOTIDE SEQUENCE [LARGE SCALE GENOMIC DNA]</scope>
    <source>
        <strain evidence="5 6">ATCC 30220</strain>
    </source>
</reference>
<evidence type="ECO:0000256" key="3">
    <source>
        <dbReference type="SAM" id="Phobius"/>
    </source>
</evidence>
<evidence type="ECO:0000259" key="4">
    <source>
        <dbReference type="Pfam" id="PF12697"/>
    </source>
</evidence>
<feature type="domain" description="AB hydrolase-1" evidence="4">
    <location>
        <begin position="253"/>
        <end position="469"/>
    </location>
</feature>
<keyword evidence="6" id="KW-1185">Reference proteome</keyword>
<evidence type="ECO:0000256" key="1">
    <source>
        <dbReference type="PROSITE-ProRule" id="PRU00023"/>
    </source>
</evidence>
<dbReference type="PROSITE" id="PS50088">
    <property type="entry name" value="ANK_REPEAT"/>
    <property type="match status" value="1"/>
</dbReference>
<dbReference type="Pfam" id="PF12697">
    <property type="entry name" value="Abhydrolase_6"/>
    <property type="match status" value="1"/>
</dbReference>
<dbReference type="InterPro" id="IPR000073">
    <property type="entry name" value="AB_hydrolase_1"/>
</dbReference>
<feature type="compositionally biased region" description="Basic and acidic residues" evidence="2">
    <location>
        <begin position="105"/>
        <end position="122"/>
    </location>
</feature>
<feature type="region of interest" description="Disordered" evidence="2">
    <location>
        <begin position="101"/>
        <end position="125"/>
    </location>
</feature>